<keyword evidence="5" id="KW-1185">Reference proteome</keyword>
<accession>A0A1W6LGH7</accession>
<dbReference type="STRING" id="946333.A4W93_27500"/>
<comment type="similarity">
    <text evidence="1">Belongs to the SMP-30/CGR1 family.</text>
</comment>
<gene>
    <name evidence="4" type="ORF">A4W93_27500</name>
</gene>
<evidence type="ECO:0000313" key="5">
    <source>
        <dbReference type="Proteomes" id="UP000193427"/>
    </source>
</evidence>
<evidence type="ECO:0000313" key="4">
    <source>
        <dbReference type="EMBL" id="ARN23349.1"/>
    </source>
</evidence>
<dbReference type="GO" id="GO:0019853">
    <property type="term" value="P:L-ascorbic acid biosynthetic process"/>
    <property type="evidence" value="ECO:0007669"/>
    <property type="project" value="TreeGrafter"/>
</dbReference>
<dbReference type="AlphaFoldDB" id="A0A1W6LGH7"/>
<dbReference type="KEGG" id="rgu:A4W93_27500"/>
<sequence>MSHATPTPEEDAPWVLAVAAHSTLGESPLWHPVEQCLYYCDIAEHQLRRFDPVTEELRHWQFETHLASIAPMRDGALLLAQRDGLWRFDRHTGQRTPLVPPPYDPAAFRFNDGKCDAQGRFWVGTLSDARVPQSALYSFDRKRGLQVAADGITVSNGLGFSPNGRTMYWADTTSHTVFAFDVDPDVGALSNQRVFASFPLKQTGQDLDTYGGRPDGAAVDAEGCYWVAMYEGGRLLRIAPSGEVLRDVRVPVRCPTMPCFGGPDLRTLYLTTTREKRPEAELAAQPWAGGVLSLKVDVPGLPTTFFG</sequence>
<organism evidence="4 5">
    <name type="scientific">Piscinibacter gummiphilus</name>
    <dbReference type="NCBI Taxonomy" id="946333"/>
    <lineage>
        <taxon>Bacteria</taxon>
        <taxon>Pseudomonadati</taxon>
        <taxon>Pseudomonadota</taxon>
        <taxon>Betaproteobacteria</taxon>
        <taxon>Burkholderiales</taxon>
        <taxon>Sphaerotilaceae</taxon>
        <taxon>Piscinibacter</taxon>
    </lineage>
</organism>
<protein>
    <submittedName>
        <fullName evidence="4">Gluconolactonase</fullName>
    </submittedName>
</protein>
<dbReference type="Proteomes" id="UP000193427">
    <property type="component" value="Chromosome"/>
</dbReference>
<comment type="cofactor">
    <cofactor evidence="3">
        <name>Zn(2+)</name>
        <dbReference type="ChEBI" id="CHEBI:29105"/>
    </cofactor>
    <text evidence="3">Binds 1 divalent metal cation per subunit.</text>
</comment>
<dbReference type="InterPro" id="IPR013658">
    <property type="entry name" value="SGL"/>
</dbReference>
<dbReference type="PRINTS" id="PR01790">
    <property type="entry name" value="SMP30FAMILY"/>
</dbReference>
<feature type="binding site" evidence="3">
    <location>
        <position position="156"/>
    </location>
    <ligand>
        <name>a divalent metal cation</name>
        <dbReference type="ChEBI" id="CHEBI:60240"/>
    </ligand>
</feature>
<dbReference type="Pfam" id="PF08450">
    <property type="entry name" value="SGL"/>
    <property type="match status" value="1"/>
</dbReference>
<keyword evidence="3" id="KW-0479">Metal-binding</keyword>
<reference evidence="4 5" key="1">
    <citation type="submission" date="2016-04" db="EMBL/GenBank/DDBJ databases">
        <title>Complete genome sequence of natural rubber-degrading, novel Gram-negative bacterium, Rhizobacter gummiphilus strain NS21.</title>
        <authorList>
            <person name="Tabata M."/>
            <person name="Kasai D."/>
            <person name="Fukuda M."/>
        </authorList>
    </citation>
    <scope>NUCLEOTIDE SEQUENCE [LARGE SCALE GENOMIC DNA]</scope>
    <source>
        <strain evidence="4 5">NS21</strain>
    </source>
</reference>
<feature type="binding site" evidence="3">
    <location>
        <position position="215"/>
    </location>
    <ligand>
        <name>a divalent metal cation</name>
        <dbReference type="ChEBI" id="CHEBI:60240"/>
    </ligand>
</feature>
<feature type="binding site" evidence="3">
    <location>
        <position position="111"/>
    </location>
    <ligand>
        <name>substrate</name>
    </ligand>
</feature>
<dbReference type="Gene3D" id="2.120.10.30">
    <property type="entry name" value="TolB, C-terminal domain"/>
    <property type="match status" value="1"/>
</dbReference>
<feature type="binding site" evidence="3">
    <location>
        <position position="109"/>
    </location>
    <ligand>
        <name>substrate</name>
    </ligand>
</feature>
<name>A0A1W6LGH7_9BURK</name>
<dbReference type="GO" id="GO:0005509">
    <property type="term" value="F:calcium ion binding"/>
    <property type="evidence" value="ECO:0007669"/>
    <property type="project" value="TreeGrafter"/>
</dbReference>
<feature type="active site" description="Proton donor/acceptor" evidence="2">
    <location>
        <position position="215"/>
    </location>
</feature>
<feature type="binding site" evidence="3">
    <location>
        <position position="26"/>
    </location>
    <ligand>
        <name>a divalent metal cation</name>
        <dbReference type="ChEBI" id="CHEBI:60240"/>
    </ligand>
</feature>
<evidence type="ECO:0000256" key="3">
    <source>
        <dbReference type="PIRSR" id="PIRSR605511-2"/>
    </source>
</evidence>
<dbReference type="PANTHER" id="PTHR10907:SF47">
    <property type="entry name" value="REGUCALCIN"/>
    <property type="match status" value="1"/>
</dbReference>
<dbReference type="InterPro" id="IPR011042">
    <property type="entry name" value="6-blade_b-propeller_TolB-like"/>
</dbReference>
<evidence type="ECO:0000256" key="1">
    <source>
        <dbReference type="ARBA" id="ARBA00008853"/>
    </source>
</evidence>
<evidence type="ECO:0000256" key="2">
    <source>
        <dbReference type="PIRSR" id="PIRSR605511-1"/>
    </source>
</evidence>
<proteinExistence type="inferred from homology"/>
<dbReference type="GO" id="GO:0004341">
    <property type="term" value="F:gluconolactonase activity"/>
    <property type="evidence" value="ECO:0007669"/>
    <property type="project" value="TreeGrafter"/>
</dbReference>
<dbReference type="RefSeq" id="WP_085753667.1">
    <property type="nucleotide sequence ID" value="NZ_BSPR01000017.1"/>
</dbReference>
<dbReference type="SUPFAM" id="SSF63829">
    <property type="entry name" value="Calcium-dependent phosphotriesterase"/>
    <property type="match status" value="1"/>
</dbReference>
<keyword evidence="3" id="KW-0862">Zinc</keyword>
<dbReference type="PANTHER" id="PTHR10907">
    <property type="entry name" value="REGUCALCIN"/>
    <property type="match status" value="1"/>
</dbReference>
<dbReference type="EMBL" id="CP015118">
    <property type="protein sequence ID" value="ARN23349.1"/>
    <property type="molecule type" value="Genomic_DNA"/>
</dbReference>
<dbReference type="InterPro" id="IPR005511">
    <property type="entry name" value="SMP-30"/>
</dbReference>